<protein>
    <submittedName>
        <fullName evidence="2">Uncharacterized protein</fullName>
    </submittedName>
</protein>
<sequence>ETPGLRAELEALGLTIRTFPSSSGASSSSASSTTTEALPSPAVRPSASSPPSRTRDPAVSAPVPIPDDAVEKAYLRACSAKIHAQVVAHELATHEPTPYAVVADAGGKRVLGVIVDRNEFQAVRAAHEEGEHEEIEANGVLYPILGLYAKGSTVWWREGKELKGIFGAEVDRDVEVVWFSRVKEEADRARREKRREKKERRREMVATTASASATASTSAAAAEQERDPEGGETNENPVDEEAQHRAQTKKDKEKARKRAYQARRRQNKKQAKVQEFGTAAASSSTAPAGPQADSDDNEEEEEDSADNKPNKKTTLHGADLRAVLQVLTQRERTAYLAGSRQQLTPTTTATRLIPITAMARRRTSTRSTQDDPEATEPDTSSSSSSDDDDGHEEKDKEGQEHQGGNAQRQSRPNIVRVSSIEEGAEVARQAAAQGRRVYMGFDGGD</sequence>
<dbReference type="EMBL" id="QWIP01001708">
    <property type="protein sequence ID" value="RMY44024.1"/>
    <property type="molecule type" value="Genomic_DNA"/>
</dbReference>
<gene>
    <name evidence="2" type="ORF">D0863_16276</name>
</gene>
<evidence type="ECO:0000313" key="2">
    <source>
        <dbReference type="EMBL" id="RMY44024.1"/>
    </source>
</evidence>
<proteinExistence type="predicted"/>
<feature type="compositionally biased region" description="Acidic residues" evidence="1">
    <location>
        <begin position="293"/>
        <end position="304"/>
    </location>
</feature>
<reference evidence="2 3" key="1">
    <citation type="journal article" date="2018" name="BMC Genomics">
        <title>Genomic evidence for intraspecific hybridization in a clonal and extremely halotolerant yeast.</title>
        <authorList>
            <person name="Gostincar C."/>
            <person name="Stajich J.E."/>
            <person name="Zupancic J."/>
            <person name="Zalar P."/>
            <person name="Gunde-Cimerman N."/>
        </authorList>
    </citation>
    <scope>NUCLEOTIDE SEQUENCE [LARGE SCALE GENOMIC DNA]</scope>
    <source>
        <strain evidence="2 3">EXF-2682</strain>
    </source>
</reference>
<evidence type="ECO:0000256" key="1">
    <source>
        <dbReference type="SAM" id="MobiDB-lite"/>
    </source>
</evidence>
<feature type="compositionally biased region" description="Low complexity" evidence="1">
    <location>
        <begin position="206"/>
        <end position="222"/>
    </location>
</feature>
<dbReference type="VEuPathDB" id="FungiDB:BTJ68_02906"/>
<feature type="compositionally biased region" description="Basic residues" evidence="1">
    <location>
        <begin position="255"/>
        <end position="271"/>
    </location>
</feature>
<dbReference type="Proteomes" id="UP000269276">
    <property type="component" value="Unassembled WGS sequence"/>
</dbReference>
<feature type="region of interest" description="Disordered" evidence="1">
    <location>
        <begin position="18"/>
        <end position="64"/>
    </location>
</feature>
<comment type="caution">
    <text evidence="2">The sequence shown here is derived from an EMBL/GenBank/DDBJ whole genome shotgun (WGS) entry which is preliminary data.</text>
</comment>
<feature type="compositionally biased region" description="Low complexity" evidence="1">
    <location>
        <begin position="273"/>
        <end position="292"/>
    </location>
</feature>
<organism evidence="2 3">
    <name type="scientific">Hortaea werneckii</name>
    <name type="common">Black yeast</name>
    <name type="synonym">Cladosporium werneckii</name>
    <dbReference type="NCBI Taxonomy" id="91943"/>
    <lineage>
        <taxon>Eukaryota</taxon>
        <taxon>Fungi</taxon>
        <taxon>Dikarya</taxon>
        <taxon>Ascomycota</taxon>
        <taxon>Pezizomycotina</taxon>
        <taxon>Dothideomycetes</taxon>
        <taxon>Dothideomycetidae</taxon>
        <taxon>Mycosphaerellales</taxon>
        <taxon>Teratosphaeriaceae</taxon>
        <taxon>Hortaea</taxon>
    </lineage>
</organism>
<feature type="compositionally biased region" description="Basic and acidic residues" evidence="1">
    <location>
        <begin position="391"/>
        <end position="400"/>
    </location>
</feature>
<evidence type="ECO:0000313" key="3">
    <source>
        <dbReference type="Proteomes" id="UP000269276"/>
    </source>
</evidence>
<feature type="compositionally biased region" description="Basic residues" evidence="1">
    <location>
        <begin position="191"/>
        <end position="200"/>
    </location>
</feature>
<feature type="compositionally biased region" description="Basic and acidic residues" evidence="1">
    <location>
        <begin position="241"/>
        <end position="254"/>
    </location>
</feature>
<feature type="region of interest" description="Disordered" evidence="1">
    <location>
        <begin position="334"/>
        <end position="415"/>
    </location>
</feature>
<feature type="non-terminal residue" evidence="2">
    <location>
        <position position="1"/>
    </location>
</feature>
<feature type="compositionally biased region" description="Polar residues" evidence="1">
    <location>
        <begin position="339"/>
        <end position="350"/>
    </location>
</feature>
<dbReference type="AlphaFoldDB" id="A0A3M7BWE2"/>
<feature type="compositionally biased region" description="Low complexity" evidence="1">
    <location>
        <begin position="20"/>
        <end position="52"/>
    </location>
</feature>
<accession>A0A3M7BWE2</accession>
<name>A0A3M7BWE2_HORWE</name>
<feature type="region of interest" description="Disordered" evidence="1">
    <location>
        <begin position="187"/>
        <end position="319"/>
    </location>
</feature>